<organism evidence="3 5">
    <name type="scientific">Methanosphaera cuniculi</name>
    <dbReference type="NCBI Taxonomy" id="1077256"/>
    <lineage>
        <taxon>Archaea</taxon>
        <taxon>Methanobacteriati</taxon>
        <taxon>Methanobacteriota</taxon>
        <taxon>Methanomada group</taxon>
        <taxon>Methanobacteria</taxon>
        <taxon>Methanobacteriales</taxon>
        <taxon>Methanobacteriaceae</taxon>
        <taxon>Methanosphaera</taxon>
    </lineage>
</organism>
<reference evidence="3 5" key="2">
    <citation type="journal article" date="2017" name="BMC Genomics">
        <title>Genomic analysis of methanogenic archaea reveals a shift towards energy conservation.</title>
        <authorList>
            <person name="Gilmore S.P."/>
            <person name="Henske J.K."/>
            <person name="Sexton J.A."/>
            <person name="Solomon K.V."/>
            <person name="Seppala S."/>
            <person name="Yoo J.I."/>
            <person name="Huyett L.M."/>
            <person name="Pressman A."/>
            <person name="Cogan J.Z."/>
            <person name="Kivenson V."/>
            <person name="Peng X."/>
            <person name="Tan Y."/>
            <person name="Valentine D.L."/>
            <person name="O'Malley M.A."/>
        </authorList>
    </citation>
    <scope>NUCLEOTIDE SEQUENCE [LARGE SCALE GENOMIC DNA]</scope>
    <source>
        <strain evidence="3 5">1R-7</strain>
    </source>
</reference>
<comment type="caution">
    <text evidence="3">The sequence shown here is derived from an EMBL/GenBank/DDBJ whole genome shotgun (WGS) entry which is preliminary data.</text>
</comment>
<evidence type="ECO:0000313" key="6">
    <source>
        <dbReference type="Proteomes" id="UP000246004"/>
    </source>
</evidence>
<reference evidence="4 6" key="1">
    <citation type="submission" date="2016-04" db="EMBL/GenBank/DDBJ databases">
        <title>Genome sequence of Methanosphaera cuniculi DSM 4103.</title>
        <authorList>
            <person name="Poehlein A."/>
            <person name="Seedorf H."/>
            <person name="Daniel R."/>
        </authorList>
    </citation>
    <scope>NUCLEOTIDE SEQUENCE [LARGE SCALE GENOMIC DNA]</scope>
    <source>
        <strain evidence="4 6">DSM 4103</strain>
    </source>
</reference>
<dbReference type="InterPro" id="IPR057527">
    <property type="entry name" value="HVO_A0261-like_N"/>
</dbReference>
<dbReference type="InterPro" id="IPR013561">
    <property type="entry name" value="FilR1_middle_dom"/>
</dbReference>
<evidence type="ECO:0000259" key="1">
    <source>
        <dbReference type="Pfam" id="PF08350"/>
    </source>
</evidence>
<sequence>MSFDNINNLISNDYESINYILRSEQRLEILNELLDGDKTSNEINEKLKVQNTNLLRTLKELEKKEFIIKKSKKYTLTSIGYLIILNVNHFLENMYSEFVFEDFWENHSLENIPYRFIRNLNIWKNASLIQSTGLVYNKPMNTLLRQSATAKRFRVVLPIFSVFHIETFIDAIYDNDGLMDLITSKLVYDAICESEVSDRFKQAVDDGYIRLWIDYSNEINLFLTATNKFYSLSLFYLDEAYDDSNLLISTDNKHFKKINNIFDCYTRNFKYIENLDEI</sequence>
<keyword evidence="5" id="KW-1185">Reference proteome</keyword>
<dbReference type="SUPFAM" id="SSF46785">
    <property type="entry name" value="Winged helix' DNA-binding domain"/>
    <property type="match status" value="1"/>
</dbReference>
<dbReference type="EMBL" id="LWMS01000003">
    <property type="protein sequence ID" value="PWL08986.1"/>
    <property type="molecule type" value="Genomic_DNA"/>
</dbReference>
<evidence type="ECO:0000313" key="5">
    <source>
        <dbReference type="Proteomes" id="UP000217528"/>
    </source>
</evidence>
<name>A0A2A2HDI0_9EURY</name>
<gene>
    <name evidence="3" type="ORF">ASJ82_00145</name>
    <name evidence="4" type="ORF">MSCUN_01280</name>
</gene>
<dbReference type="RefSeq" id="WP_095608663.1">
    <property type="nucleotide sequence ID" value="NZ_LMVN01000019.1"/>
</dbReference>
<dbReference type="CDD" id="cd00090">
    <property type="entry name" value="HTH_ARSR"/>
    <property type="match status" value="1"/>
</dbReference>
<accession>A0A2A2HDI0</accession>
<dbReference type="InterPro" id="IPR036388">
    <property type="entry name" value="WH-like_DNA-bd_sf"/>
</dbReference>
<evidence type="ECO:0000313" key="4">
    <source>
        <dbReference type="EMBL" id="PWL08986.1"/>
    </source>
</evidence>
<dbReference type="Proteomes" id="UP000246004">
    <property type="component" value="Unassembled WGS sequence"/>
</dbReference>
<dbReference type="OrthoDB" id="11410at2157"/>
<dbReference type="Pfam" id="PF25213">
    <property type="entry name" value="HVO_A0261_N"/>
    <property type="match status" value="1"/>
</dbReference>
<dbReference type="AlphaFoldDB" id="A0A2A2HDI0"/>
<dbReference type="InterPro" id="IPR011991">
    <property type="entry name" value="ArsR-like_HTH"/>
</dbReference>
<protein>
    <submittedName>
        <fullName evidence="3">Uncharacterized protein</fullName>
    </submittedName>
</protein>
<feature type="domain" description="HVO-A0261-like N-terminal" evidence="2">
    <location>
        <begin position="15"/>
        <end position="94"/>
    </location>
</feature>
<dbReference type="InterPro" id="IPR036390">
    <property type="entry name" value="WH_DNA-bd_sf"/>
</dbReference>
<feature type="domain" description="Methanogenesis regulatory protein FilR1 middle" evidence="1">
    <location>
        <begin position="137"/>
        <end position="253"/>
    </location>
</feature>
<dbReference type="Pfam" id="PF08350">
    <property type="entry name" value="FilR1_middle"/>
    <property type="match status" value="1"/>
</dbReference>
<dbReference type="EMBL" id="LMVN01000019">
    <property type="protein sequence ID" value="PAV07294.1"/>
    <property type="molecule type" value="Genomic_DNA"/>
</dbReference>
<evidence type="ECO:0000259" key="2">
    <source>
        <dbReference type="Pfam" id="PF25213"/>
    </source>
</evidence>
<proteinExistence type="predicted"/>
<dbReference type="Gene3D" id="1.10.10.10">
    <property type="entry name" value="Winged helix-like DNA-binding domain superfamily/Winged helix DNA-binding domain"/>
    <property type="match status" value="1"/>
</dbReference>
<evidence type="ECO:0000313" key="3">
    <source>
        <dbReference type="EMBL" id="PAV07294.1"/>
    </source>
</evidence>
<dbReference type="Proteomes" id="UP000217528">
    <property type="component" value="Unassembled WGS sequence"/>
</dbReference>